<comment type="subcellular location">
    <subcellularLocation>
        <location evidence="1">Cytoplasm</location>
    </subcellularLocation>
</comment>
<comment type="catalytic activity">
    <reaction evidence="9">
        <text>D-arabinose 5-phosphate + phosphoenolpyruvate + H2O = 3-deoxy-alpha-D-manno-2-octulosonate-8-phosphate + phosphate</text>
        <dbReference type="Rhea" id="RHEA:14053"/>
        <dbReference type="ChEBI" id="CHEBI:15377"/>
        <dbReference type="ChEBI" id="CHEBI:43474"/>
        <dbReference type="ChEBI" id="CHEBI:57693"/>
        <dbReference type="ChEBI" id="CHEBI:58702"/>
        <dbReference type="ChEBI" id="CHEBI:85985"/>
        <dbReference type="EC" id="2.5.1.55"/>
    </reaction>
</comment>
<keyword evidence="6" id="KW-0963">Cytoplasm</keyword>
<dbReference type="NCBIfam" id="NF003543">
    <property type="entry name" value="PRK05198.1"/>
    <property type="match status" value="1"/>
</dbReference>
<dbReference type="GO" id="GO:0005737">
    <property type="term" value="C:cytoplasm"/>
    <property type="evidence" value="ECO:0007669"/>
    <property type="project" value="UniProtKB-SubCell"/>
</dbReference>
<evidence type="ECO:0000256" key="9">
    <source>
        <dbReference type="ARBA" id="ARBA00049112"/>
    </source>
</evidence>
<evidence type="ECO:0000256" key="8">
    <source>
        <dbReference type="ARBA" id="ARBA00022985"/>
    </source>
</evidence>
<dbReference type="SUPFAM" id="SSF51569">
    <property type="entry name" value="Aldolase"/>
    <property type="match status" value="1"/>
</dbReference>
<evidence type="ECO:0000313" key="11">
    <source>
        <dbReference type="EMBL" id="MBF2735645.1"/>
    </source>
</evidence>
<evidence type="ECO:0000313" key="12">
    <source>
        <dbReference type="Proteomes" id="UP000604381"/>
    </source>
</evidence>
<dbReference type="InterPro" id="IPR006218">
    <property type="entry name" value="DAHP1/KDSA"/>
</dbReference>
<feature type="non-terminal residue" evidence="11">
    <location>
        <position position="270"/>
    </location>
</feature>
<evidence type="ECO:0000256" key="3">
    <source>
        <dbReference type="ARBA" id="ARBA00004845"/>
    </source>
</evidence>
<organism evidence="11 12">
    <name type="scientific">Candidatus Amphirhobacter heronislandensis</name>
    <dbReference type="NCBI Taxonomy" id="1732024"/>
    <lineage>
        <taxon>Bacteria</taxon>
        <taxon>Pseudomonadati</taxon>
        <taxon>Pseudomonadota</taxon>
        <taxon>Gammaproteobacteria</taxon>
        <taxon>Candidatus Tethybacterales</taxon>
        <taxon>Candidatus Tethybacteraceae</taxon>
        <taxon>Candidatus Amphirhobacter</taxon>
    </lineage>
</organism>
<evidence type="ECO:0000256" key="4">
    <source>
        <dbReference type="ARBA" id="ARBA00010499"/>
    </source>
</evidence>
<comment type="pathway">
    <text evidence="2">Bacterial outer membrane biogenesis; lipopolysaccharide biosynthesis.</text>
</comment>
<proteinExistence type="inferred from homology"/>
<dbReference type="EMBL" id="JADHEI010000046">
    <property type="protein sequence ID" value="MBF2735645.1"/>
    <property type="molecule type" value="Genomic_DNA"/>
</dbReference>
<dbReference type="Gene3D" id="3.20.20.70">
    <property type="entry name" value="Aldolase class I"/>
    <property type="match status" value="1"/>
</dbReference>
<dbReference type="InterPro" id="IPR013785">
    <property type="entry name" value="Aldolase_TIM"/>
</dbReference>
<evidence type="ECO:0000256" key="7">
    <source>
        <dbReference type="ARBA" id="ARBA00022679"/>
    </source>
</evidence>
<protein>
    <recommendedName>
        <fullName evidence="5">3-deoxy-8-phosphooctulonate synthase</fullName>
        <ecNumber evidence="5">2.5.1.55</ecNumber>
    </recommendedName>
</protein>
<feature type="domain" description="DAHP synthetase I/KDSA" evidence="10">
    <location>
        <begin position="11"/>
        <end position="256"/>
    </location>
</feature>
<evidence type="ECO:0000256" key="5">
    <source>
        <dbReference type="ARBA" id="ARBA00012693"/>
    </source>
</evidence>
<evidence type="ECO:0000256" key="6">
    <source>
        <dbReference type="ARBA" id="ARBA00022490"/>
    </source>
</evidence>
<dbReference type="InterPro" id="IPR006269">
    <property type="entry name" value="KDO8P_synthase"/>
</dbReference>
<dbReference type="GO" id="GO:0008676">
    <property type="term" value="F:3-deoxy-8-phosphooctulonate synthase activity"/>
    <property type="evidence" value="ECO:0007669"/>
    <property type="project" value="UniProtKB-EC"/>
</dbReference>
<sequence length="270" mass="27067">MRVAGPVAVGGVRIGAGEPLAVIGGPCAAESPQLCLEAGAALRDACKAAGVGYVFKASFDKANRTSGSSGRGPGMDEGLAAIARAKEELGVPAITDIHLPGQAAAAAAVCDALQIPAFLCRQTDLLAAAAATGLPVLVKKGQFLAPWDMSEVAAKLEAAGAAGVLLCERGTMFGYRNLVVDMRALAIMRETGWPVVFDATHSTQLPGAAEGASGGEREMAPVLARAAAAVGIDALFLEAHPRPAEAVSDAAVQLPLPQAAAAIASVARIA</sequence>
<comment type="similarity">
    <text evidence="4">Belongs to the KdsA family.</text>
</comment>
<accession>A0A930UCZ8</accession>
<dbReference type="NCBIfam" id="TIGR01362">
    <property type="entry name" value="KDO8P_synth"/>
    <property type="match status" value="1"/>
</dbReference>
<dbReference type="Pfam" id="PF00793">
    <property type="entry name" value="DAHP_synth_1"/>
    <property type="match status" value="1"/>
</dbReference>
<dbReference type="Proteomes" id="UP000604381">
    <property type="component" value="Unassembled WGS sequence"/>
</dbReference>
<dbReference type="GO" id="GO:0009103">
    <property type="term" value="P:lipopolysaccharide biosynthetic process"/>
    <property type="evidence" value="ECO:0007669"/>
    <property type="project" value="UniProtKB-KW"/>
</dbReference>
<gene>
    <name evidence="11" type="primary">kdsA</name>
    <name evidence="11" type="ORF">ISN26_06185</name>
</gene>
<evidence type="ECO:0000256" key="2">
    <source>
        <dbReference type="ARBA" id="ARBA00004756"/>
    </source>
</evidence>
<keyword evidence="12" id="KW-1185">Reference proteome</keyword>
<comment type="caution">
    <text evidence="11">The sequence shown here is derived from an EMBL/GenBank/DDBJ whole genome shotgun (WGS) entry which is preliminary data.</text>
</comment>
<evidence type="ECO:0000259" key="10">
    <source>
        <dbReference type="Pfam" id="PF00793"/>
    </source>
</evidence>
<keyword evidence="7 11" id="KW-0808">Transferase</keyword>
<dbReference type="PANTHER" id="PTHR21057">
    <property type="entry name" value="PHOSPHO-2-DEHYDRO-3-DEOXYHEPTONATE ALDOLASE"/>
    <property type="match status" value="1"/>
</dbReference>
<dbReference type="EC" id="2.5.1.55" evidence="5"/>
<name>A0A930UCZ8_9GAMM</name>
<dbReference type="AlphaFoldDB" id="A0A930UCZ8"/>
<keyword evidence="8" id="KW-0448">Lipopolysaccharide biosynthesis</keyword>
<comment type="pathway">
    <text evidence="3">Carbohydrate biosynthesis; 3-deoxy-D-manno-octulosonate biosynthesis; 3-deoxy-D-manno-octulosonate from D-ribulose 5-phosphate: step 2/3.</text>
</comment>
<reference evidence="11" key="1">
    <citation type="submission" date="2020-10" db="EMBL/GenBank/DDBJ databases">
        <title>An improved Amphimedon queenslandica hologenome assembly reveals how three proteobacterial symbionts can extend the metabolic phenotypic of their marine sponge host.</title>
        <authorList>
            <person name="Degnan B."/>
            <person name="Degnan S."/>
            <person name="Xiang X."/>
        </authorList>
    </citation>
    <scope>NUCLEOTIDE SEQUENCE</scope>
    <source>
        <strain evidence="11">AqS2</strain>
    </source>
</reference>
<evidence type="ECO:0000256" key="1">
    <source>
        <dbReference type="ARBA" id="ARBA00004496"/>
    </source>
</evidence>